<comment type="caution">
    <text evidence="9">The sequence shown here is derived from an EMBL/GenBank/DDBJ whole genome shotgun (WGS) entry which is preliminary data.</text>
</comment>
<dbReference type="AlphaFoldDB" id="A0A9N9FM75"/>
<evidence type="ECO:0000313" key="10">
    <source>
        <dbReference type="Proteomes" id="UP000789572"/>
    </source>
</evidence>
<dbReference type="Pfam" id="PF10483">
    <property type="entry name" value="Elong_Iki1"/>
    <property type="match status" value="1"/>
</dbReference>
<dbReference type="GO" id="GO:0005829">
    <property type="term" value="C:cytosol"/>
    <property type="evidence" value="ECO:0007669"/>
    <property type="project" value="TreeGrafter"/>
</dbReference>
<dbReference type="EMBL" id="CAJVPJ010000663">
    <property type="protein sequence ID" value="CAG8547069.1"/>
    <property type="molecule type" value="Genomic_DNA"/>
</dbReference>
<gene>
    <name evidence="9" type="ORF">POCULU_LOCUS4829</name>
</gene>
<comment type="similarity">
    <text evidence="4">Belongs to the ELP5 family.</text>
</comment>
<accession>A0A9N9FM75</accession>
<dbReference type="GO" id="GO:0000049">
    <property type="term" value="F:tRNA binding"/>
    <property type="evidence" value="ECO:0007669"/>
    <property type="project" value="TreeGrafter"/>
</dbReference>
<sequence>MASLLLDRILSNKEFSPFITIEDTIQQTANVIVREFIKRAGAKESAKRLHSSSFVIIDAYSRVNLYDDNDSSPSINSDINTIMVDDIDDINHLATLIQDTLVKLKTSTFTLFIDSLTPLLQRSTSATFNLLKKVSNKFSDNGRMVVTYHSDIPIPSSIFNIGNTLSHMATASILVNNTEIFKKRSRGFIEVVNEEGLSDYVNSLDNGVCIIRLKKKSGRIQHETNTYQLDELTGTFNISLVHDLKVQDESTEPDPTTANLLFNLRITEEQKKARDEVVLPYVKIHEKSEPIAESDI</sequence>
<dbReference type="GO" id="GO:0002098">
    <property type="term" value="P:tRNA wobble uridine modification"/>
    <property type="evidence" value="ECO:0007669"/>
    <property type="project" value="InterPro"/>
</dbReference>
<dbReference type="Gene3D" id="3.40.50.300">
    <property type="entry name" value="P-loop containing nucleotide triphosphate hydrolases"/>
    <property type="match status" value="1"/>
</dbReference>
<evidence type="ECO:0000256" key="7">
    <source>
        <dbReference type="ARBA" id="ARBA00022694"/>
    </source>
</evidence>
<comment type="subcellular location">
    <subcellularLocation>
        <location evidence="2">Cytoplasm</location>
    </subcellularLocation>
    <subcellularLocation>
        <location evidence="1">Nucleus</location>
    </subcellularLocation>
</comment>
<evidence type="ECO:0000313" key="9">
    <source>
        <dbReference type="EMBL" id="CAG8547069.1"/>
    </source>
</evidence>
<dbReference type="GO" id="GO:0033588">
    <property type="term" value="C:elongator holoenzyme complex"/>
    <property type="evidence" value="ECO:0007669"/>
    <property type="project" value="InterPro"/>
</dbReference>
<evidence type="ECO:0000256" key="1">
    <source>
        <dbReference type="ARBA" id="ARBA00004123"/>
    </source>
</evidence>
<proteinExistence type="inferred from homology"/>
<organism evidence="9 10">
    <name type="scientific">Paraglomus occultum</name>
    <dbReference type="NCBI Taxonomy" id="144539"/>
    <lineage>
        <taxon>Eukaryota</taxon>
        <taxon>Fungi</taxon>
        <taxon>Fungi incertae sedis</taxon>
        <taxon>Mucoromycota</taxon>
        <taxon>Glomeromycotina</taxon>
        <taxon>Glomeromycetes</taxon>
        <taxon>Paraglomerales</taxon>
        <taxon>Paraglomeraceae</taxon>
        <taxon>Paraglomus</taxon>
    </lineage>
</organism>
<dbReference type="InterPro" id="IPR027417">
    <property type="entry name" value="P-loop_NTPase"/>
</dbReference>
<evidence type="ECO:0000256" key="5">
    <source>
        <dbReference type="ARBA" id="ARBA00020264"/>
    </source>
</evidence>
<comment type="pathway">
    <text evidence="3">tRNA modification; 5-methoxycarbonylmethyl-2-thiouridine-tRNA biosynthesis.</text>
</comment>
<dbReference type="PANTHER" id="PTHR15641">
    <property type="entry name" value="ELONGATOR COMPLEX PROTEIN 5"/>
    <property type="match status" value="1"/>
</dbReference>
<evidence type="ECO:0000256" key="2">
    <source>
        <dbReference type="ARBA" id="ARBA00004496"/>
    </source>
</evidence>
<keyword evidence="7" id="KW-0819">tRNA processing</keyword>
<evidence type="ECO:0000256" key="4">
    <source>
        <dbReference type="ARBA" id="ARBA00009567"/>
    </source>
</evidence>
<reference evidence="9" key="1">
    <citation type="submission" date="2021-06" db="EMBL/GenBank/DDBJ databases">
        <authorList>
            <person name="Kallberg Y."/>
            <person name="Tangrot J."/>
            <person name="Rosling A."/>
        </authorList>
    </citation>
    <scope>NUCLEOTIDE SEQUENCE</scope>
    <source>
        <strain evidence="9">IA702</strain>
    </source>
</reference>
<dbReference type="OrthoDB" id="166907at2759"/>
<dbReference type="Proteomes" id="UP000789572">
    <property type="component" value="Unassembled WGS sequence"/>
</dbReference>
<keyword evidence="10" id="KW-1185">Reference proteome</keyword>
<dbReference type="CDD" id="cd19496">
    <property type="entry name" value="Elp5"/>
    <property type="match status" value="1"/>
</dbReference>
<dbReference type="GO" id="GO:0005634">
    <property type="term" value="C:nucleus"/>
    <property type="evidence" value="ECO:0007669"/>
    <property type="project" value="UniProtKB-SubCell"/>
</dbReference>
<protein>
    <recommendedName>
        <fullName evidence="5">Elongator complex protein 5</fullName>
    </recommendedName>
</protein>
<dbReference type="PANTHER" id="PTHR15641:SF1">
    <property type="entry name" value="ELONGATOR COMPLEX PROTEIN 5"/>
    <property type="match status" value="1"/>
</dbReference>
<evidence type="ECO:0000256" key="3">
    <source>
        <dbReference type="ARBA" id="ARBA00005043"/>
    </source>
</evidence>
<keyword evidence="6" id="KW-0963">Cytoplasm</keyword>
<name>A0A9N9FM75_9GLOM</name>
<evidence type="ECO:0000256" key="6">
    <source>
        <dbReference type="ARBA" id="ARBA00022490"/>
    </source>
</evidence>
<dbReference type="InterPro" id="IPR019519">
    <property type="entry name" value="Elp5"/>
</dbReference>
<evidence type="ECO:0000256" key="8">
    <source>
        <dbReference type="ARBA" id="ARBA00023242"/>
    </source>
</evidence>
<keyword evidence="8" id="KW-0539">Nucleus</keyword>